<dbReference type="Pfam" id="PF10604">
    <property type="entry name" value="Polyketide_cyc2"/>
    <property type="match status" value="1"/>
</dbReference>
<reference evidence="1 2" key="1">
    <citation type="submission" date="2012-11" db="EMBL/GenBank/DDBJ databases">
        <title>Whole genome sequence of Acidisphaera rubrifaciens HS-AP3.</title>
        <authorList>
            <person name="Azuma Y."/>
            <person name="Higashiura N."/>
            <person name="Hirakawa H."/>
            <person name="Matsushita K."/>
        </authorList>
    </citation>
    <scope>NUCLEOTIDE SEQUENCE [LARGE SCALE GENOMIC DNA]</scope>
    <source>
        <strain evidence="1 2">HS-AP3</strain>
    </source>
</reference>
<gene>
    <name evidence="1" type="ORF">Asru_0165_09</name>
</gene>
<evidence type="ECO:0000313" key="1">
    <source>
        <dbReference type="EMBL" id="GAN76801.1"/>
    </source>
</evidence>
<dbReference type="EMBL" id="BANB01000165">
    <property type="protein sequence ID" value="GAN76801.1"/>
    <property type="molecule type" value="Genomic_DNA"/>
</dbReference>
<protein>
    <submittedName>
        <fullName evidence="1">Polyketide cyclase/dehydrase</fullName>
    </submittedName>
</protein>
<dbReference type="AlphaFoldDB" id="A0A0D6P629"/>
<dbReference type="CDD" id="cd07821">
    <property type="entry name" value="PYR_PYL_RCAR_like"/>
    <property type="match status" value="1"/>
</dbReference>
<name>A0A0D6P629_9PROT</name>
<dbReference type="Proteomes" id="UP000032680">
    <property type="component" value="Unassembled WGS sequence"/>
</dbReference>
<dbReference type="InterPro" id="IPR019587">
    <property type="entry name" value="Polyketide_cyclase/dehydratase"/>
</dbReference>
<accession>A0A0D6P629</accession>
<dbReference type="PANTHER" id="PTHR39332:SF7">
    <property type="entry name" value="SRPBCC FAMILY PROTEIN"/>
    <property type="match status" value="1"/>
</dbReference>
<comment type="caution">
    <text evidence="1">The sequence shown here is derived from an EMBL/GenBank/DDBJ whole genome shotgun (WGS) entry which is preliminary data.</text>
</comment>
<dbReference type="OrthoDB" id="1364128at2"/>
<keyword evidence="2" id="KW-1185">Reference proteome</keyword>
<dbReference type="PANTHER" id="PTHR39332">
    <property type="entry name" value="BLL4707 PROTEIN"/>
    <property type="match status" value="1"/>
</dbReference>
<dbReference type="SUPFAM" id="SSF55961">
    <property type="entry name" value="Bet v1-like"/>
    <property type="match status" value="1"/>
</dbReference>
<proteinExistence type="predicted"/>
<sequence length="150" mass="16188">MAGSLVRIERSGVIPAPAASVWRLLRDFNAHALWHPAVDASAIEDGDAADVVGAVRAFRLAGGGHLREQLIALSDRERSLTYCLLEAPVPLYDYVATMQVLPVTASEEALVVWRARFAPPAAQEAALIHMVQADIYETGLRALADRFAAV</sequence>
<organism evidence="1 2">
    <name type="scientific">Acidisphaera rubrifaciens HS-AP3</name>
    <dbReference type="NCBI Taxonomy" id="1231350"/>
    <lineage>
        <taxon>Bacteria</taxon>
        <taxon>Pseudomonadati</taxon>
        <taxon>Pseudomonadota</taxon>
        <taxon>Alphaproteobacteria</taxon>
        <taxon>Acetobacterales</taxon>
        <taxon>Acetobacteraceae</taxon>
        <taxon>Acidisphaera</taxon>
    </lineage>
</organism>
<dbReference type="RefSeq" id="WP_052945147.1">
    <property type="nucleotide sequence ID" value="NZ_BANB01000165.1"/>
</dbReference>
<evidence type="ECO:0000313" key="2">
    <source>
        <dbReference type="Proteomes" id="UP000032680"/>
    </source>
</evidence>
<dbReference type="InterPro" id="IPR023393">
    <property type="entry name" value="START-like_dom_sf"/>
</dbReference>
<dbReference type="Gene3D" id="3.30.530.20">
    <property type="match status" value="1"/>
</dbReference>